<protein>
    <recommendedName>
        <fullName evidence="4">Sigma-w pathway protein ysdB</fullName>
    </recommendedName>
</protein>
<keyword evidence="1" id="KW-0812">Transmembrane</keyword>
<sequence length="132" mass="15888">MNRMMVILFRLMLLIALLIVAFSIIKYFFHPLRKLEKAHGQRQFFFLDDQKDVRKNFSLTYKGVMFEGEKYMGATDTAFDIVTIYVWTKDYNALQGLTREDFQFIEEDIHVRYPQSAIEWKSPIKEFLRDKK</sequence>
<evidence type="ECO:0000313" key="3">
    <source>
        <dbReference type="Proteomes" id="UP001225034"/>
    </source>
</evidence>
<comment type="caution">
    <text evidence="2">The sequence shown here is derived from an EMBL/GenBank/DDBJ whole genome shotgun (WGS) entry which is preliminary data.</text>
</comment>
<gene>
    <name evidence="2" type="ORF">J2S05_002881</name>
</gene>
<evidence type="ECO:0008006" key="4">
    <source>
        <dbReference type="Google" id="ProtNLM"/>
    </source>
</evidence>
<proteinExistence type="predicted"/>
<keyword evidence="1" id="KW-1133">Transmembrane helix</keyword>
<keyword evidence="1" id="KW-0472">Membrane</keyword>
<dbReference type="Proteomes" id="UP001225034">
    <property type="component" value="Unassembled WGS sequence"/>
</dbReference>
<accession>A0ABT9YJN2</accession>
<feature type="transmembrane region" description="Helical" evidence="1">
    <location>
        <begin position="6"/>
        <end position="29"/>
    </location>
</feature>
<evidence type="ECO:0000256" key="1">
    <source>
        <dbReference type="SAM" id="Phobius"/>
    </source>
</evidence>
<evidence type="ECO:0000313" key="2">
    <source>
        <dbReference type="EMBL" id="MDQ0208072.1"/>
    </source>
</evidence>
<keyword evidence="3" id="KW-1185">Reference proteome</keyword>
<name>A0ABT9YJN2_9BACI</name>
<reference evidence="2 3" key="1">
    <citation type="submission" date="2023-07" db="EMBL/GenBank/DDBJ databases">
        <title>Genomic Encyclopedia of Type Strains, Phase IV (KMG-IV): sequencing the most valuable type-strain genomes for metagenomic binning, comparative biology and taxonomic classification.</title>
        <authorList>
            <person name="Goeker M."/>
        </authorList>
    </citation>
    <scope>NUCLEOTIDE SEQUENCE [LARGE SCALE GENOMIC DNA]</scope>
    <source>
        <strain evidence="2 3">DSM 19154</strain>
    </source>
</reference>
<dbReference type="EMBL" id="JAUSUA010000004">
    <property type="protein sequence ID" value="MDQ0208072.1"/>
    <property type="molecule type" value="Genomic_DNA"/>
</dbReference>
<organism evidence="2 3">
    <name type="scientific">Alkalicoccobacillus murimartini</name>
    <dbReference type="NCBI Taxonomy" id="171685"/>
    <lineage>
        <taxon>Bacteria</taxon>
        <taxon>Bacillati</taxon>
        <taxon>Bacillota</taxon>
        <taxon>Bacilli</taxon>
        <taxon>Bacillales</taxon>
        <taxon>Bacillaceae</taxon>
        <taxon>Alkalicoccobacillus</taxon>
    </lineage>
</organism>